<gene>
    <name evidence="2" type="ORF">OS493_033055</name>
</gene>
<dbReference type="Proteomes" id="UP001163046">
    <property type="component" value="Unassembled WGS sequence"/>
</dbReference>
<sequence length="98" mass="10532">MYSAAKEVDGTGTVDISSNTAERLKHNQATSITAEESTDKQNPNTTNADENGLDEACGGTDLPDEDTDTALVNGIPIEESLFEDDDIDLELEDLEIID</sequence>
<name>A0A9X0D2T7_9CNID</name>
<proteinExistence type="predicted"/>
<dbReference type="OrthoDB" id="10517459at2759"/>
<evidence type="ECO:0000313" key="2">
    <source>
        <dbReference type="EMBL" id="KAJ7382769.1"/>
    </source>
</evidence>
<protein>
    <submittedName>
        <fullName evidence="2">Uncharacterized protein</fullName>
    </submittedName>
</protein>
<dbReference type="EMBL" id="MU825915">
    <property type="protein sequence ID" value="KAJ7382769.1"/>
    <property type="molecule type" value="Genomic_DNA"/>
</dbReference>
<dbReference type="AlphaFoldDB" id="A0A9X0D2T7"/>
<accession>A0A9X0D2T7</accession>
<feature type="compositionally biased region" description="Polar residues" evidence="1">
    <location>
        <begin position="14"/>
        <end position="49"/>
    </location>
</feature>
<feature type="region of interest" description="Disordered" evidence="1">
    <location>
        <begin position="1"/>
        <end position="67"/>
    </location>
</feature>
<evidence type="ECO:0000256" key="1">
    <source>
        <dbReference type="SAM" id="MobiDB-lite"/>
    </source>
</evidence>
<reference evidence="2" key="1">
    <citation type="submission" date="2023-01" db="EMBL/GenBank/DDBJ databases">
        <title>Genome assembly of the deep-sea coral Lophelia pertusa.</title>
        <authorList>
            <person name="Herrera S."/>
            <person name="Cordes E."/>
        </authorList>
    </citation>
    <scope>NUCLEOTIDE SEQUENCE</scope>
    <source>
        <strain evidence="2">USNM1676648</strain>
        <tissue evidence="2">Polyp</tissue>
    </source>
</reference>
<comment type="caution">
    <text evidence="2">The sequence shown here is derived from an EMBL/GenBank/DDBJ whole genome shotgun (WGS) entry which is preliminary data.</text>
</comment>
<evidence type="ECO:0000313" key="3">
    <source>
        <dbReference type="Proteomes" id="UP001163046"/>
    </source>
</evidence>
<organism evidence="2 3">
    <name type="scientific">Desmophyllum pertusum</name>
    <dbReference type="NCBI Taxonomy" id="174260"/>
    <lineage>
        <taxon>Eukaryota</taxon>
        <taxon>Metazoa</taxon>
        <taxon>Cnidaria</taxon>
        <taxon>Anthozoa</taxon>
        <taxon>Hexacorallia</taxon>
        <taxon>Scleractinia</taxon>
        <taxon>Caryophylliina</taxon>
        <taxon>Caryophylliidae</taxon>
        <taxon>Desmophyllum</taxon>
    </lineage>
</organism>
<keyword evidence="3" id="KW-1185">Reference proteome</keyword>